<evidence type="ECO:0000313" key="2">
    <source>
        <dbReference type="Proteomes" id="UP001370758"/>
    </source>
</evidence>
<reference evidence="1 2" key="1">
    <citation type="submission" date="2023-08" db="EMBL/GenBank/DDBJ databases">
        <authorList>
            <person name="Palmer J.M."/>
        </authorList>
    </citation>
    <scope>NUCLEOTIDE SEQUENCE [LARGE SCALE GENOMIC DNA]</scope>
    <source>
        <strain evidence="1 2">TWF481</strain>
    </source>
</reference>
<proteinExistence type="predicted"/>
<dbReference type="Proteomes" id="UP001370758">
    <property type="component" value="Unassembled WGS sequence"/>
</dbReference>
<dbReference type="EMBL" id="JAVHJL010000004">
    <property type="protein sequence ID" value="KAK6505008.1"/>
    <property type="molecule type" value="Genomic_DNA"/>
</dbReference>
<name>A0AAV9WBM1_9PEZI</name>
<protein>
    <submittedName>
        <fullName evidence="1">Uncharacterized protein</fullName>
    </submittedName>
</protein>
<evidence type="ECO:0000313" key="1">
    <source>
        <dbReference type="EMBL" id="KAK6505008.1"/>
    </source>
</evidence>
<keyword evidence="2" id="KW-1185">Reference proteome</keyword>
<organism evidence="1 2">
    <name type="scientific">Arthrobotrys musiformis</name>
    <dbReference type="NCBI Taxonomy" id="47236"/>
    <lineage>
        <taxon>Eukaryota</taxon>
        <taxon>Fungi</taxon>
        <taxon>Dikarya</taxon>
        <taxon>Ascomycota</taxon>
        <taxon>Pezizomycotina</taxon>
        <taxon>Orbiliomycetes</taxon>
        <taxon>Orbiliales</taxon>
        <taxon>Orbiliaceae</taxon>
        <taxon>Arthrobotrys</taxon>
    </lineage>
</organism>
<accession>A0AAV9WBM1</accession>
<dbReference type="AlphaFoldDB" id="A0AAV9WBM1"/>
<comment type="caution">
    <text evidence="1">The sequence shown here is derived from an EMBL/GenBank/DDBJ whole genome shotgun (WGS) entry which is preliminary data.</text>
</comment>
<gene>
    <name evidence="1" type="ORF">TWF481_006940</name>
</gene>
<sequence>MAMVSLRAKLRSANTSVETPVDYTKSQIKTLPLAADSMNMDVQYFSYDDDVRDKGQNFADTVSNYVSKAVSFLGDQSVTSATDTARKQVSEQARQHDIIGTLVLSVSCTHKNASVLAPLILDVDKGVRVWNRLFPGDQFIPTDKAKVMELAKRNEQEGDPKFSILSGMTFGSSFVGMVHVVNKPNTRSSQSIIAAMASSLQEQVKVAGSSEDAAGGFGPNAPFANQIKNLLSSQNVGSHVTLICMGVIPSIVSSEVKLGVRQFAEFNPKSAMEALANLQNPAVDEQGNTAQGAEAARTGAQMMAMKAGDIKAAVSALAEVQDGSNKVLDINSMMTALDDYLKKAAEGTAGVPINYYLKDITKIQLAEMWVNKYFPTSKIDDPEFE</sequence>